<keyword evidence="2" id="KW-0496">Mitochondrion</keyword>
<name>A0A343YVC5_9HYME</name>
<reference evidence="2" key="1">
    <citation type="submission" date="2017-10" db="EMBL/GenBank/DDBJ databases">
        <title>Mitogenomes of tropical arthropods.</title>
        <authorList>
            <person name="Pires Paula D."/>
            <person name="Coiti Togawa R."/>
        </authorList>
    </citation>
    <scope>NUCLEOTIDE SEQUENCE</scope>
</reference>
<sequence>MPQMSPMDWLMLMFYFLFIYMIMMYVIYFFISYSLMFSYVKLPYQFFIKWY</sequence>
<dbReference type="AlphaFoldDB" id="A0A343YVC5"/>
<accession>A0A343YVC5</accession>
<evidence type="ECO:0000313" key="2">
    <source>
        <dbReference type="EMBL" id="AWN56202.1"/>
    </source>
</evidence>
<geneLocation type="mitochondrion" evidence="2"/>
<keyword evidence="1" id="KW-0812">Transmembrane</keyword>
<proteinExistence type="predicted"/>
<keyword evidence="1" id="KW-1133">Transmembrane helix</keyword>
<evidence type="ECO:0000256" key="1">
    <source>
        <dbReference type="SAM" id="Phobius"/>
    </source>
</evidence>
<organism evidence="2">
    <name type="scientific">Dinocampus coccinellae</name>
    <dbReference type="NCBI Taxonomy" id="144245"/>
    <lineage>
        <taxon>Eukaryota</taxon>
        <taxon>Metazoa</taxon>
        <taxon>Ecdysozoa</taxon>
        <taxon>Arthropoda</taxon>
        <taxon>Hexapoda</taxon>
        <taxon>Insecta</taxon>
        <taxon>Pterygota</taxon>
        <taxon>Neoptera</taxon>
        <taxon>Endopterygota</taxon>
        <taxon>Hymenoptera</taxon>
        <taxon>Apocrita</taxon>
        <taxon>Ichneumonoidea</taxon>
        <taxon>Braconidae</taxon>
        <taxon>Euphorinae</taxon>
        <taxon>Dinocampus</taxon>
    </lineage>
</organism>
<dbReference type="EMBL" id="MG253265">
    <property type="protein sequence ID" value="AWN56202.1"/>
    <property type="molecule type" value="Genomic_DNA"/>
</dbReference>
<protein>
    <submittedName>
        <fullName evidence="2">ATP synthase F0 subunit 8</fullName>
    </submittedName>
</protein>
<keyword evidence="1" id="KW-0472">Membrane</keyword>
<feature type="transmembrane region" description="Helical" evidence="1">
    <location>
        <begin position="12"/>
        <end position="31"/>
    </location>
</feature>